<evidence type="ECO:0000256" key="1">
    <source>
        <dbReference type="SAM" id="MobiDB-lite"/>
    </source>
</evidence>
<reference evidence="2" key="1">
    <citation type="journal article" date="2014" name="Front. Microbiol.">
        <title>High frequency of phylogenetically diverse reductive dehalogenase-homologous genes in deep subseafloor sedimentary metagenomes.</title>
        <authorList>
            <person name="Kawai M."/>
            <person name="Futagami T."/>
            <person name="Toyoda A."/>
            <person name="Takaki Y."/>
            <person name="Nishi S."/>
            <person name="Hori S."/>
            <person name="Arai W."/>
            <person name="Tsubouchi T."/>
            <person name="Morono Y."/>
            <person name="Uchiyama I."/>
            <person name="Ito T."/>
            <person name="Fujiyama A."/>
            <person name="Inagaki F."/>
            <person name="Takami H."/>
        </authorList>
    </citation>
    <scope>NUCLEOTIDE SEQUENCE</scope>
    <source>
        <strain evidence="2">Expedition CK06-06</strain>
    </source>
</reference>
<accession>X0YLD4</accession>
<organism evidence="2">
    <name type="scientific">marine sediment metagenome</name>
    <dbReference type="NCBI Taxonomy" id="412755"/>
    <lineage>
        <taxon>unclassified sequences</taxon>
        <taxon>metagenomes</taxon>
        <taxon>ecological metagenomes</taxon>
    </lineage>
</organism>
<proteinExistence type="predicted"/>
<feature type="compositionally biased region" description="Polar residues" evidence="1">
    <location>
        <begin position="26"/>
        <end position="42"/>
    </location>
</feature>
<dbReference type="EMBL" id="BART01006052">
    <property type="protein sequence ID" value="GAG57024.1"/>
    <property type="molecule type" value="Genomic_DNA"/>
</dbReference>
<feature type="region of interest" description="Disordered" evidence="1">
    <location>
        <begin position="20"/>
        <end position="49"/>
    </location>
</feature>
<gene>
    <name evidence="2" type="ORF">S01H4_13758</name>
</gene>
<dbReference type="AlphaFoldDB" id="X0YLD4"/>
<protein>
    <submittedName>
        <fullName evidence="2">Uncharacterized protein</fullName>
    </submittedName>
</protein>
<name>X0YLD4_9ZZZZ</name>
<sequence>MSDDEIDKTIEEVMKEIRASPDYSGHSCSAHSDTQCSQNKNSSDNEENNGKLKVDIYVPLDACTCEWDKFMNRIFVELTPYIKHIDYDTKNLNSVEARNLNLHNKCIVVDGEKKFPSSFTLKRELPRLLKAKGLI</sequence>
<evidence type="ECO:0000313" key="2">
    <source>
        <dbReference type="EMBL" id="GAG57024.1"/>
    </source>
</evidence>
<comment type="caution">
    <text evidence="2">The sequence shown here is derived from an EMBL/GenBank/DDBJ whole genome shotgun (WGS) entry which is preliminary data.</text>
</comment>